<accession>A0A8K0CMH8</accession>
<dbReference type="CDD" id="cd00170">
    <property type="entry name" value="SEC14"/>
    <property type="match status" value="1"/>
</dbReference>
<dbReference type="AlphaFoldDB" id="A0A8K0CMH8"/>
<feature type="domain" description="CRAL-TRIO" evidence="1">
    <location>
        <begin position="1"/>
        <end position="155"/>
    </location>
</feature>
<dbReference type="PROSITE" id="PS50191">
    <property type="entry name" value="CRAL_TRIO"/>
    <property type="match status" value="1"/>
</dbReference>
<reference evidence="2" key="1">
    <citation type="submission" date="2019-08" db="EMBL/GenBank/DDBJ databases">
        <title>The genome of the North American firefly Photinus pyralis.</title>
        <authorList>
            <consortium name="Photinus pyralis genome working group"/>
            <person name="Fallon T.R."/>
            <person name="Sander Lower S.E."/>
            <person name="Weng J.-K."/>
        </authorList>
    </citation>
    <scope>NUCLEOTIDE SEQUENCE</scope>
    <source>
        <strain evidence="2">TRF0915ILg1</strain>
        <tissue evidence="2">Whole body</tissue>
    </source>
</reference>
<evidence type="ECO:0000259" key="1">
    <source>
        <dbReference type="PROSITE" id="PS50191"/>
    </source>
</evidence>
<gene>
    <name evidence="2" type="ORF">ILUMI_19678</name>
</gene>
<dbReference type="PANTHER" id="PTHR10174">
    <property type="entry name" value="ALPHA-TOCOPHEROL TRANSFER PROTEIN-RELATED"/>
    <property type="match status" value="1"/>
</dbReference>
<proteinExistence type="predicted"/>
<dbReference type="Pfam" id="PF00650">
    <property type="entry name" value="CRAL_TRIO"/>
    <property type="match status" value="1"/>
</dbReference>
<dbReference type="PANTHER" id="PTHR10174:SF213">
    <property type="entry name" value="CRAL-TRIO DOMAIN-CONTAINING PROTEIN"/>
    <property type="match status" value="1"/>
</dbReference>
<dbReference type="InterPro" id="IPR001251">
    <property type="entry name" value="CRAL-TRIO_dom"/>
</dbReference>
<protein>
    <recommendedName>
        <fullName evidence="1">CRAL-TRIO domain-containing protein</fullName>
    </recommendedName>
</protein>
<comment type="caution">
    <text evidence="2">The sequence shown here is derived from an EMBL/GenBank/DDBJ whole genome shotgun (WGS) entry which is preliminary data.</text>
</comment>
<dbReference type="SUPFAM" id="SSF52087">
    <property type="entry name" value="CRAL/TRIO domain"/>
    <property type="match status" value="1"/>
</dbReference>
<dbReference type="GO" id="GO:1902936">
    <property type="term" value="F:phosphatidylinositol bisphosphate binding"/>
    <property type="evidence" value="ECO:0007669"/>
    <property type="project" value="TreeGrafter"/>
</dbReference>
<name>A0A8K0CMH8_IGNLU</name>
<keyword evidence="3" id="KW-1185">Reference proteome</keyword>
<dbReference type="EMBL" id="VTPC01087486">
    <property type="protein sequence ID" value="KAF2886495.1"/>
    <property type="molecule type" value="Genomic_DNA"/>
</dbReference>
<dbReference type="GO" id="GO:0016020">
    <property type="term" value="C:membrane"/>
    <property type="evidence" value="ECO:0007669"/>
    <property type="project" value="TreeGrafter"/>
</dbReference>
<dbReference type="Proteomes" id="UP000801492">
    <property type="component" value="Unassembled WGS sequence"/>
</dbReference>
<organism evidence="2 3">
    <name type="scientific">Ignelater luminosus</name>
    <name type="common">Cucubano</name>
    <name type="synonym">Pyrophorus luminosus</name>
    <dbReference type="NCBI Taxonomy" id="2038154"/>
    <lineage>
        <taxon>Eukaryota</taxon>
        <taxon>Metazoa</taxon>
        <taxon>Ecdysozoa</taxon>
        <taxon>Arthropoda</taxon>
        <taxon>Hexapoda</taxon>
        <taxon>Insecta</taxon>
        <taxon>Pterygota</taxon>
        <taxon>Neoptera</taxon>
        <taxon>Endopterygota</taxon>
        <taxon>Coleoptera</taxon>
        <taxon>Polyphaga</taxon>
        <taxon>Elateriformia</taxon>
        <taxon>Elateroidea</taxon>
        <taxon>Elateridae</taxon>
        <taxon>Agrypninae</taxon>
        <taxon>Pyrophorini</taxon>
        <taxon>Ignelater</taxon>
    </lineage>
</organism>
<evidence type="ECO:0000313" key="3">
    <source>
        <dbReference type="Proteomes" id="UP000801492"/>
    </source>
</evidence>
<dbReference type="SMART" id="SM00516">
    <property type="entry name" value="SEC14"/>
    <property type="match status" value="1"/>
</dbReference>
<dbReference type="Gene3D" id="3.40.525.10">
    <property type="entry name" value="CRAL-TRIO lipid binding domain"/>
    <property type="match status" value="1"/>
</dbReference>
<dbReference type="InterPro" id="IPR036865">
    <property type="entry name" value="CRAL-TRIO_dom_sf"/>
</dbReference>
<dbReference type="OrthoDB" id="1434354at2759"/>
<sequence length="184" mass="21851">QFCIFPQRTDDGCAIIFYKLYDTYYYNFELGTFLILLFMTLDATLYDHPPNGLILIYDMDGMGLMHMTRLRVGYLKTYFQYLQEALPVKLKSIHILNSVYFIEKVMKLIRPLARQDILNLMHFHTSNMDMEIFYKQYIPRKCLPEEYGGDLPTVRELHGKTIEKLTDLQSHFDAEELQRHNVDS</sequence>
<feature type="non-terminal residue" evidence="2">
    <location>
        <position position="1"/>
    </location>
</feature>
<evidence type="ECO:0000313" key="2">
    <source>
        <dbReference type="EMBL" id="KAF2886495.1"/>
    </source>
</evidence>